<feature type="compositionally biased region" description="Polar residues" evidence="2">
    <location>
        <begin position="881"/>
        <end position="897"/>
    </location>
</feature>
<feature type="compositionally biased region" description="Basic and acidic residues" evidence="2">
    <location>
        <begin position="754"/>
        <end position="765"/>
    </location>
</feature>
<organism evidence="3 4">
    <name type="scientific">Parasutterella excrementihominis</name>
    <dbReference type="NCBI Taxonomy" id="487175"/>
    <lineage>
        <taxon>Bacteria</taxon>
        <taxon>Pseudomonadati</taxon>
        <taxon>Pseudomonadota</taxon>
        <taxon>Betaproteobacteria</taxon>
        <taxon>Burkholderiales</taxon>
        <taxon>Sutterellaceae</taxon>
        <taxon>Parasutterella</taxon>
    </lineage>
</organism>
<feature type="compositionally biased region" description="Low complexity" evidence="2">
    <location>
        <begin position="868"/>
        <end position="879"/>
    </location>
</feature>
<reference evidence="3 4" key="1">
    <citation type="journal article" date="2019" name="Nat. Med.">
        <title>A library of human gut bacterial isolates paired with longitudinal multiomics data enables mechanistic microbiome research.</title>
        <authorList>
            <person name="Poyet M."/>
            <person name="Groussin M."/>
            <person name="Gibbons S.M."/>
            <person name="Avila-Pacheco J."/>
            <person name="Jiang X."/>
            <person name="Kearney S.M."/>
            <person name="Perrotta A.R."/>
            <person name="Berdy B."/>
            <person name="Zhao S."/>
            <person name="Lieberman T.D."/>
            <person name="Swanson P.K."/>
            <person name="Smith M."/>
            <person name="Roesemann S."/>
            <person name="Alexander J.E."/>
            <person name="Rich S.A."/>
            <person name="Livny J."/>
            <person name="Vlamakis H."/>
            <person name="Clish C."/>
            <person name="Bullock K."/>
            <person name="Deik A."/>
            <person name="Scott J."/>
            <person name="Pierce K.A."/>
            <person name="Xavier R.J."/>
            <person name="Alm E.J."/>
        </authorList>
    </citation>
    <scope>NUCLEOTIDE SEQUENCE [LARGE SCALE GENOMIC DNA]</scope>
    <source>
        <strain evidence="3 4">BIOML-A2</strain>
    </source>
</reference>
<feature type="region of interest" description="Disordered" evidence="2">
    <location>
        <begin position="511"/>
        <end position="543"/>
    </location>
</feature>
<dbReference type="RefSeq" id="WP_155165343.1">
    <property type="nucleotide sequence ID" value="NZ_DBGEHT010000209.1"/>
</dbReference>
<comment type="caution">
    <text evidence="3">The sequence shown here is derived from an EMBL/GenBank/DDBJ whole genome shotgun (WGS) entry which is preliminary data.</text>
</comment>
<dbReference type="EMBL" id="WNCL01000021">
    <property type="protein sequence ID" value="MTU43548.1"/>
    <property type="molecule type" value="Genomic_DNA"/>
</dbReference>
<feature type="compositionally biased region" description="Polar residues" evidence="2">
    <location>
        <begin position="911"/>
        <end position="921"/>
    </location>
</feature>
<feature type="region of interest" description="Disordered" evidence="2">
    <location>
        <begin position="613"/>
        <end position="718"/>
    </location>
</feature>
<evidence type="ECO:0000256" key="1">
    <source>
        <dbReference type="SAM" id="Coils"/>
    </source>
</evidence>
<feature type="compositionally biased region" description="Polar residues" evidence="2">
    <location>
        <begin position="657"/>
        <end position="670"/>
    </location>
</feature>
<feature type="region of interest" description="Disordered" evidence="2">
    <location>
        <begin position="754"/>
        <end position="996"/>
    </location>
</feature>
<feature type="compositionally biased region" description="Low complexity" evidence="2">
    <location>
        <begin position="523"/>
        <end position="538"/>
    </location>
</feature>
<feature type="compositionally biased region" description="Basic and acidic residues" evidence="2">
    <location>
        <begin position="677"/>
        <end position="686"/>
    </location>
</feature>
<feature type="compositionally biased region" description="Basic and acidic residues" evidence="2">
    <location>
        <begin position="731"/>
        <end position="746"/>
    </location>
</feature>
<evidence type="ECO:0000256" key="2">
    <source>
        <dbReference type="SAM" id="MobiDB-lite"/>
    </source>
</evidence>
<evidence type="ECO:0000313" key="4">
    <source>
        <dbReference type="Proteomes" id="UP000462362"/>
    </source>
</evidence>
<feature type="coiled-coil region" evidence="1">
    <location>
        <begin position="449"/>
        <end position="503"/>
    </location>
</feature>
<protein>
    <submittedName>
        <fullName evidence="3">Uncharacterized protein</fullName>
    </submittedName>
</protein>
<gene>
    <name evidence="3" type="ORF">GMD42_07905</name>
</gene>
<name>A0A6I3SAE1_9BURK</name>
<feature type="compositionally biased region" description="Low complexity" evidence="2">
    <location>
        <begin position="814"/>
        <end position="825"/>
    </location>
</feature>
<dbReference type="Proteomes" id="UP000462362">
    <property type="component" value="Unassembled WGS sequence"/>
</dbReference>
<feature type="compositionally biased region" description="Low complexity" evidence="2">
    <location>
        <begin position="930"/>
        <end position="982"/>
    </location>
</feature>
<feature type="compositionally biased region" description="Polar residues" evidence="2">
    <location>
        <begin position="781"/>
        <end position="805"/>
    </location>
</feature>
<feature type="compositionally biased region" description="Basic and acidic residues" evidence="2">
    <location>
        <begin position="856"/>
        <end position="867"/>
    </location>
</feature>
<dbReference type="AlphaFoldDB" id="A0A6I3SAE1"/>
<evidence type="ECO:0000313" key="3">
    <source>
        <dbReference type="EMBL" id="MTU43548.1"/>
    </source>
</evidence>
<feature type="region of interest" description="Disordered" evidence="2">
    <location>
        <begin position="727"/>
        <end position="746"/>
    </location>
</feature>
<feature type="compositionally biased region" description="Polar residues" evidence="2">
    <location>
        <begin position="692"/>
        <end position="707"/>
    </location>
</feature>
<proteinExistence type="predicted"/>
<sequence>MAKPSMPLADCLRPFNQSDRHKVQPLINELRQAVGDDHLLGIQTELFEVLVKIVGNFPLSSGSGYFWPGSYIDFSLKLSRIALNLLRQRIQFFTMPLAQKEFETQLLKLLVLTTCFFLNLRITAMTFCVAAENGDEFRFEVPYEDWFKEHEGQELTLYHNIDPDPEAAAGNINRLVLKYLPESLQKRFAKSFKRGYLALLSKFIRGDVGSIVKDEFILILISQAESILREQMTIEFARQGEEPPHYIPSILSWAICALLANELSPEAALRKSDAIGNKEPLQIVARAITCKDGEIYAVIEYFFPLLTAKLQELFPRQTWREKEVLRMCCQCGIFDLKEGATFEEVANRIEIYKKCGKEVVSTPVQGLRFNNFLLYVANDSYFGRTVQSLQAKHSVNANDKKLKELGLYKPVAKWQWEDKKLIMERLKPYFEEVLAPKTDEDRERREFFAQMMERARKRWKEEERALKEAEEAKVPPAILAQRKADLEHALRAFEEAKEKFDCEFNVKKKQAKNKKAKSKEAAAKAPSEEASAETTNTEEPAKEMSNTNLIVVQKSKEPSVPTIQTSHAIKASCKLVFNALCHDTSRFFRGVGECFSVHSGLAKRGYRLVKIDSEESSPSNAQKKPEVKQITCESKKAAANEENSSVIVNPAPEASVTEVQTPTVQDTQAETAALEPFAEKSSEESKTAASENITPVPTEQVDQATTEESAKISREVANPELQQQLVQRLNESVEKSSIHPEKLADMEMDAEIKRLASLKNKDKSDNLSGNKSSQEAKARSQENATANVVQQPRPYSSSNAQSKSGEPSDSKDPSAALASETSSATDAEKPKAKRGRKKKSESQTTNPLENQAFAPKAKESAKPKPSSETKSASAAKPKANTVASGQSKSNAAPSDQNPPKAKRGRKPKALQSANTQASNDAAKSKEVSVAQTAKANKTAKTAKSAAQTKASVKATAKTSKAATQAKAEVKPVPKTPAKTPSAGKSSAKAIQAALTA</sequence>
<keyword evidence="1" id="KW-0175">Coiled coil</keyword>
<accession>A0A6I3SAE1</accession>
<feature type="compositionally biased region" description="Basic and acidic residues" evidence="2">
    <location>
        <begin position="623"/>
        <end position="639"/>
    </location>
</feature>